<protein>
    <submittedName>
        <fullName evidence="3">TRAP transporter substrate-binding protein</fullName>
    </submittedName>
</protein>
<dbReference type="NCBIfam" id="TIGR00787">
    <property type="entry name" value="dctP"/>
    <property type="match status" value="1"/>
</dbReference>
<dbReference type="SUPFAM" id="SSF53850">
    <property type="entry name" value="Periplasmic binding protein-like II"/>
    <property type="match status" value="1"/>
</dbReference>
<proteinExistence type="predicted"/>
<dbReference type="CDD" id="cd13671">
    <property type="entry name" value="PBP2_TRAP_SBP_like_3"/>
    <property type="match status" value="1"/>
</dbReference>
<dbReference type="InterPro" id="IPR004682">
    <property type="entry name" value="TRAP_DctP"/>
</dbReference>
<gene>
    <name evidence="3" type="ORF">CHL78_010100</name>
</gene>
<dbReference type="Proteomes" id="UP000215694">
    <property type="component" value="Unassembled WGS sequence"/>
</dbReference>
<dbReference type="InterPro" id="IPR038404">
    <property type="entry name" value="TRAP_DctP_sf"/>
</dbReference>
<dbReference type="GO" id="GO:0030288">
    <property type="term" value="C:outer membrane-bounded periplasmic space"/>
    <property type="evidence" value="ECO:0007669"/>
    <property type="project" value="InterPro"/>
</dbReference>
<accession>A0A371J3S5</accession>
<organism evidence="3 4">
    <name type="scientific">Romboutsia weinsteinii</name>
    <dbReference type="NCBI Taxonomy" id="2020949"/>
    <lineage>
        <taxon>Bacteria</taxon>
        <taxon>Bacillati</taxon>
        <taxon>Bacillota</taxon>
        <taxon>Clostridia</taxon>
        <taxon>Peptostreptococcales</taxon>
        <taxon>Peptostreptococcaceae</taxon>
        <taxon>Romboutsia</taxon>
    </lineage>
</organism>
<dbReference type="GO" id="GO:0030246">
    <property type="term" value="F:carbohydrate binding"/>
    <property type="evidence" value="ECO:0007669"/>
    <property type="project" value="TreeGrafter"/>
</dbReference>
<feature type="chain" id="PRO_5038599382" evidence="2">
    <location>
        <begin position="22"/>
        <end position="338"/>
    </location>
</feature>
<evidence type="ECO:0000313" key="3">
    <source>
        <dbReference type="EMBL" id="RDY27328.1"/>
    </source>
</evidence>
<dbReference type="InterPro" id="IPR018389">
    <property type="entry name" value="DctP_fam"/>
</dbReference>
<dbReference type="OrthoDB" id="9815946at2"/>
<dbReference type="EMBL" id="NOJY02000014">
    <property type="protein sequence ID" value="RDY27328.1"/>
    <property type="molecule type" value="Genomic_DNA"/>
</dbReference>
<evidence type="ECO:0000313" key="4">
    <source>
        <dbReference type="Proteomes" id="UP000215694"/>
    </source>
</evidence>
<dbReference type="NCBIfam" id="NF037995">
    <property type="entry name" value="TRAP_S1"/>
    <property type="match status" value="1"/>
</dbReference>
<dbReference type="PANTHER" id="PTHR33376">
    <property type="match status" value="1"/>
</dbReference>
<dbReference type="PIRSF" id="PIRSF006470">
    <property type="entry name" value="DctB"/>
    <property type="match status" value="1"/>
</dbReference>
<keyword evidence="1 2" id="KW-0732">Signal</keyword>
<keyword evidence="4" id="KW-1185">Reference proteome</keyword>
<evidence type="ECO:0000256" key="2">
    <source>
        <dbReference type="SAM" id="SignalP"/>
    </source>
</evidence>
<dbReference type="GO" id="GO:0055085">
    <property type="term" value="P:transmembrane transport"/>
    <property type="evidence" value="ECO:0007669"/>
    <property type="project" value="InterPro"/>
</dbReference>
<evidence type="ECO:0000256" key="1">
    <source>
        <dbReference type="ARBA" id="ARBA00022729"/>
    </source>
</evidence>
<reference evidence="3 4" key="1">
    <citation type="journal article" date="2017" name="Genome Announc.">
        <title>Draft Genome Sequence of Romboutsia weinsteinii sp. nov. Strain CCRI-19649(T) Isolated from Surface Water.</title>
        <authorList>
            <person name="Maheux A.F."/>
            <person name="Boudreau D.K."/>
            <person name="Berube E."/>
            <person name="Boissinot M."/>
            <person name="Cantin P."/>
            <person name="Raymond F."/>
            <person name="Corbeil J."/>
            <person name="Omar R.F."/>
            <person name="Bergeron M.G."/>
        </authorList>
    </citation>
    <scope>NUCLEOTIDE SEQUENCE [LARGE SCALE GENOMIC DNA]</scope>
    <source>
        <strain evidence="3 4">CCRI-19649</strain>
    </source>
</reference>
<dbReference type="PANTHER" id="PTHR33376:SF2">
    <property type="entry name" value="DICARBOXYLATE-BINDING PERIPLASMIC PROTEIN"/>
    <property type="match status" value="1"/>
</dbReference>
<comment type="caution">
    <text evidence="3">The sequence shown here is derived from an EMBL/GenBank/DDBJ whole genome shotgun (WGS) entry which is preliminary data.</text>
</comment>
<dbReference type="Gene3D" id="3.40.190.170">
    <property type="entry name" value="Bacterial extracellular solute-binding protein, family 7"/>
    <property type="match status" value="1"/>
</dbReference>
<dbReference type="Pfam" id="PF03480">
    <property type="entry name" value="DctP"/>
    <property type="match status" value="1"/>
</dbReference>
<dbReference type="PROSITE" id="PS51257">
    <property type="entry name" value="PROKAR_LIPOPROTEIN"/>
    <property type="match status" value="1"/>
</dbReference>
<name>A0A371J3S5_9FIRM</name>
<feature type="signal peptide" evidence="2">
    <location>
        <begin position="1"/>
        <end position="21"/>
    </location>
</feature>
<sequence length="338" mass="38322">MKKRIKMLAISLALVTGLSTVGCSSTSNDDVRVMRVAHNQGEEHPIHLALKEFEKIVEEKTENKIDIQVYPNELLGGQREAVELTQTGAIDIAVGSISLLESFNKAYSVFNLPYLFDSTEHYHSVMNDVDIMDGIYDSTRESGFVGLTWFDAGSRNMYTTDKPILKPEDLKGKKIRVQQSQTNIRMMELLGGSATPMSFGEVYTALQQKVIDGAENNELALTNNKHGEVAKHYSYNQHAMIPDILIMNSKLLESLSEEHRKIILDAADEINKFEVDAWEDKVNEAVKQSEEMGVKFYYPEIEPFKEKVLPLHEEMTQDKEIKILYDKIQNKAPKESTK</sequence>
<dbReference type="AlphaFoldDB" id="A0A371J3S5"/>
<dbReference type="RefSeq" id="WP_094368558.1">
    <property type="nucleotide sequence ID" value="NZ_NOJY02000014.1"/>
</dbReference>